<dbReference type="Pfam" id="PF15027">
    <property type="entry name" value="MGT5A_N"/>
    <property type="match status" value="1"/>
</dbReference>
<comment type="similarity">
    <text evidence="4">Belongs to the glycosyltransferase 18 family.</text>
</comment>
<feature type="transmembrane region" description="Helical" evidence="16">
    <location>
        <begin position="56"/>
        <end position="76"/>
    </location>
</feature>
<evidence type="ECO:0000256" key="10">
    <source>
        <dbReference type="ARBA" id="ARBA00022968"/>
    </source>
</evidence>
<dbReference type="EMBL" id="BEZZ01001039">
    <property type="protein sequence ID" value="GCC37678.1"/>
    <property type="molecule type" value="Genomic_DNA"/>
</dbReference>
<comment type="caution">
    <text evidence="19">The sequence shown here is derived from an EMBL/GenBank/DDBJ whole genome shotgun (WGS) entry which is preliminary data.</text>
</comment>
<keyword evidence="6" id="KW-0964">Secreted</keyword>
<gene>
    <name evidence="19" type="ORF">chiPu_0016183</name>
</gene>
<evidence type="ECO:0000313" key="19">
    <source>
        <dbReference type="EMBL" id="GCC37678.1"/>
    </source>
</evidence>
<keyword evidence="10" id="KW-0735">Signal-anchor</keyword>
<dbReference type="OrthoDB" id="2113294at2759"/>
<evidence type="ECO:0000256" key="11">
    <source>
        <dbReference type="ARBA" id="ARBA00022989"/>
    </source>
</evidence>
<evidence type="ECO:0000313" key="20">
    <source>
        <dbReference type="Proteomes" id="UP000287033"/>
    </source>
</evidence>
<evidence type="ECO:0000256" key="8">
    <source>
        <dbReference type="ARBA" id="ARBA00022679"/>
    </source>
</evidence>
<dbReference type="Proteomes" id="UP000287033">
    <property type="component" value="Unassembled WGS sequence"/>
</dbReference>
<keyword evidence="12" id="KW-0333">Golgi apparatus</keyword>
<dbReference type="UniPathway" id="UPA00378"/>
<name>A0A401T4V2_CHIPU</name>
<evidence type="ECO:0000256" key="14">
    <source>
        <dbReference type="ARBA" id="ARBA00023180"/>
    </source>
</evidence>
<dbReference type="OMA" id="IGHHLEV"/>
<keyword evidence="9 16" id="KW-0812">Transmembrane</keyword>
<dbReference type="GO" id="GO:0030144">
    <property type="term" value="F:alpha-1,6-mannosylglycoprotein 6-beta-N-acetylglucosaminyltransferase activity"/>
    <property type="evidence" value="ECO:0007669"/>
    <property type="project" value="UniProtKB-EC"/>
</dbReference>
<dbReference type="PANTHER" id="PTHR15075:SF5">
    <property type="entry name" value="ALPHA-1,6-MANNOSYLGLYCOPROTEIN 6-BETA-N-ACETYLGLUCOSAMINYLTRANSFERASE A"/>
    <property type="match status" value="1"/>
</dbReference>
<sequence length="784" mass="89420">MNCRLEPLQPICQTYYIANKLLSEDAHDVTGLFAKRSCSWTIMFGSLFRRNPSQKLSVLLLIFGFIWGLVLLRYTFQHPKHQSSIELREQILELSKRYVRALAEENQNAMEGPHGASMAGYADLKRTIAVLLDDILQRLGKLENRVDDMLISSLTNSTNNTNTNPVSAASNKQMNVQELSALCGLTSIDGFPHCEEKVKWMQEMWKSEPCYAKYGVNGTVCSFIVYLSEIENFCPMLPVRINEVANNDALKPKAEVATSLDGLLEMLAERKELTWIKLRIERMKENWIMDMKALAKKRNLENRPKKKILLHLGLLTKESGFKIAENAFKGGPLGELVQWSDLIASVYLLGHNLMLSTSVNELKGYLSILTGNKGGCPIRGPKLLDLIYIDIVGLKQLQTVLGGSFTHYRCLLRVLDSFGTEPEFNHAEYAKKKNHGSPWGKLNLIPKQFYNMFPHTPDNSFLGFVVEQHLNSNNITLSKIPRTNKALIYGKLAGYWKDKSSFLDIVKNYAEIHGTFHNENNVLLPNFIINHGILSGHDLHLLLRGTKVFVGLGFPYEGPAPLEAIANGCIFLNPKFNPPKSRKNTNFFQGKPTFRELSSQHPYAEVYIGKPHVWTVNIDNPSELKEAMRQIMEQKVDQYLPYEFTSEGMLERLNVFIEKQDFCRQREKWPPLTALRVKMAQPSESCVEACQREQLMCEPAFFYQLNKEVELKRYGIHCDSSKTESDLYLPAFNPENQMCLFQSDYLLFSCAGSHEHYNRICPCRDYVKGQVAFCHNCLKSEAHN</sequence>
<dbReference type="InterPro" id="IPR027833">
    <property type="entry name" value="MGT5A-like_N"/>
</dbReference>
<dbReference type="GO" id="GO:0005576">
    <property type="term" value="C:extracellular region"/>
    <property type="evidence" value="ECO:0007669"/>
    <property type="project" value="UniProtKB-SubCell"/>
</dbReference>
<proteinExistence type="inferred from homology"/>
<evidence type="ECO:0000256" key="9">
    <source>
        <dbReference type="ARBA" id="ARBA00022692"/>
    </source>
</evidence>
<evidence type="ECO:0000256" key="15">
    <source>
        <dbReference type="ARBA" id="ARBA00048243"/>
    </source>
</evidence>
<evidence type="ECO:0000256" key="2">
    <source>
        <dbReference type="ARBA" id="ARBA00004613"/>
    </source>
</evidence>
<evidence type="ECO:0000259" key="17">
    <source>
        <dbReference type="Pfam" id="PF15024"/>
    </source>
</evidence>
<reference evidence="19 20" key="1">
    <citation type="journal article" date="2018" name="Nat. Ecol. Evol.">
        <title>Shark genomes provide insights into elasmobranch evolution and the origin of vertebrates.</title>
        <authorList>
            <person name="Hara Y"/>
            <person name="Yamaguchi K"/>
            <person name="Onimaru K"/>
            <person name="Kadota M"/>
            <person name="Koyanagi M"/>
            <person name="Keeley SD"/>
            <person name="Tatsumi K"/>
            <person name="Tanaka K"/>
            <person name="Motone F"/>
            <person name="Kageyama Y"/>
            <person name="Nozu R"/>
            <person name="Adachi N"/>
            <person name="Nishimura O"/>
            <person name="Nakagawa R"/>
            <person name="Tanegashima C"/>
            <person name="Kiyatake I"/>
            <person name="Matsumoto R"/>
            <person name="Murakumo K"/>
            <person name="Nishida K"/>
            <person name="Terakita A"/>
            <person name="Kuratani S"/>
            <person name="Sato K"/>
            <person name="Hyodo S Kuraku.S."/>
        </authorList>
    </citation>
    <scope>NUCLEOTIDE SEQUENCE [LARGE SCALE GENOMIC DNA]</scope>
</reference>
<dbReference type="EC" id="2.4.1.155" evidence="5"/>
<evidence type="ECO:0000256" key="12">
    <source>
        <dbReference type="ARBA" id="ARBA00023034"/>
    </source>
</evidence>
<evidence type="ECO:0000256" key="3">
    <source>
        <dbReference type="ARBA" id="ARBA00004922"/>
    </source>
</evidence>
<organism evidence="19 20">
    <name type="scientific">Chiloscyllium punctatum</name>
    <name type="common">Brownbanded bambooshark</name>
    <name type="synonym">Hemiscyllium punctatum</name>
    <dbReference type="NCBI Taxonomy" id="137246"/>
    <lineage>
        <taxon>Eukaryota</taxon>
        <taxon>Metazoa</taxon>
        <taxon>Chordata</taxon>
        <taxon>Craniata</taxon>
        <taxon>Vertebrata</taxon>
        <taxon>Chondrichthyes</taxon>
        <taxon>Elasmobranchii</taxon>
        <taxon>Galeomorphii</taxon>
        <taxon>Galeoidea</taxon>
        <taxon>Orectolobiformes</taxon>
        <taxon>Hemiscylliidae</taxon>
        <taxon>Chiloscyllium</taxon>
    </lineage>
</organism>
<accession>A0A401T4V2</accession>
<keyword evidence="8" id="KW-0808">Transferase</keyword>
<dbReference type="InterPro" id="IPR052105">
    <property type="entry name" value="MGAT5_Glycosyltransferase"/>
</dbReference>
<comment type="pathway">
    <text evidence="3">Protein modification; protein glycosylation.</text>
</comment>
<protein>
    <recommendedName>
        <fullName evidence="5">alpha-1,6-mannosyl-glycoprotein 6-beta-N-acetylglucosaminyltransferase</fullName>
        <ecNumber evidence="5">2.4.1.155</ecNumber>
    </recommendedName>
</protein>
<dbReference type="PANTHER" id="PTHR15075">
    <property type="entry name" value="ALPHA-MANNOSIDE BETA-1,6-N-ACETYLGLUCOSAMINYLTRANSFERASE"/>
    <property type="match status" value="1"/>
</dbReference>
<evidence type="ECO:0000256" key="13">
    <source>
        <dbReference type="ARBA" id="ARBA00023136"/>
    </source>
</evidence>
<feature type="domain" description="Glycosyltransferase family 18 catalytic" evidence="17">
    <location>
        <begin position="210"/>
        <end position="763"/>
    </location>
</feature>
<keyword evidence="20" id="KW-1185">Reference proteome</keyword>
<evidence type="ECO:0000256" key="4">
    <source>
        <dbReference type="ARBA" id="ARBA00007477"/>
    </source>
</evidence>
<dbReference type="InterPro" id="IPR026116">
    <property type="entry name" value="GT18_cat"/>
</dbReference>
<keyword evidence="11 16" id="KW-1133">Transmembrane helix</keyword>
<evidence type="ECO:0000256" key="6">
    <source>
        <dbReference type="ARBA" id="ARBA00022525"/>
    </source>
</evidence>
<comment type="catalytic activity">
    <reaction evidence="15">
        <text>N(4)-{beta-D-GlcNAc-(1-&gt;2)-[beta-D-GlcNAc-(1-&gt;4)]-alpha-D-Man-(1-&gt;3)-[beta-D-GlcNAc-(1-&gt;2)-alpha-D-Man-(1-&gt;6)]-beta-D-Man-(1-&gt;4)-beta-D-GlcNAc-(1-&gt;4)-beta-D-GlcNAc}-L-asparaginyl-[protein] + UDP-N-acetyl-alpha-D-glucosamine = N(4)-{beta-D-GlcNAc-(1-&gt;2)-[beta-D-GlcNAc-(1-&gt;4)]-alpha-D-Man-(1-&gt;3)-[beta-D-GlcNAc-(1-&gt;2)-[beta-D-GlcNAc-(1-&gt;6)]-alpha-D-Man-(1-&gt;6)]-beta-D-Man-(1-&gt;4)-beta-D-GlcNAc-(1-&gt;4)-beta-D-GlcNAc}-L-asparaginyl-[protein] + UDP + H(+)</text>
        <dbReference type="Rhea" id="RHEA:16921"/>
        <dbReference type="Rhea" id="RHEA-COMP:14374"/>
        <dbReference type="Rhea" id="RHEA-COMP:14377"/>
        <dbReference type="ChEBI" id="CHEBI:15378"/>
        <dbReference type="ChEBI" id="CHEBI:57705"/>
        <dbReference type="ChEBI" id="CHEBI:58223"/>
        <dbReference type="ChEBI" id="CHEBI:139507"/>
        <dbReference type="ChEBI" id="CHEBI:139510"/>
        <dbReference type="EC" id="2.4.1.155"/>
    </reaction>
</comment>
<dbReference type="STRING" id="137246.A0A401T4V2"/>
<evidence type="ECO:0000256" key="5">
    <source>
        <dbReference type="ARBA" id="ARBA00012671"/>
    </source>
</evidence>
<keyword evidence="14" id="KW-0325">Glycoprotein</keyword>
<comment type="subcellular location">
    <subcellularLocation>
        <location evidence="1">Golgi apparatus membrane</location>
        <topology evidence="1">Single-pass type II membrane protein</topology>
    </subcellularLocation>
    <subcellularLocation>
        <location evidence="2">Secreted</location>
    </subcellularLocation>
</comment>
<feature type="domain" description="MGT5A-like N-terminal" evidence="18">
    <location>
        <begin position="48"/>
        <end position="178"/>
    </location>
</feature>
<dbReference type="Pfam" id="PF15024">
    <property type="entry name" value="Glyco_transf_18"/>
    <property type="match status" value="1"/>
</dbReference>
<evidence type="ECO:0000259" key="18">
    <source>
        <dbReference type="Pfam" id="PF15027"/>
    </source>
</evidence>
<evidence type="ECO:0000256" key="1">
    <source>
        <dbReference type="ARBA" id="ARBA00004323"/>
    </source>
</evidence>
<keyword evidence="13 16" id="KW-0472">Membrane</keyword>
<keyword evidence="7" id="KW-0328">Glycosyltransferase</keyword>
<dbReference type="GO" id="GO:0006487">
    <property type="term" value="P:protein N-linked glycosylation"/>
    <property type="evidence" value="ECO:0007669"/>
    <property type="project" value="TreeGrafter"/>
</dbReference>
<evidence type="ECO:0000256" key="7">
    <source>
        <dbReference type="ARBA" id="ARBA00022676"/>
    </source>
</evidence>
<dbReference type="GO" id="GO:0000139">
    <property type="term" value="C:Golgi membrane"/>
    <property type="evidence" value="ECO:0007669"/>
    <property type="project" value="UniProtKB-SubCell"/>
</dbReference>
<dbReference type="AlphaFoldDB" id="A0A401T4V2"/>
<evidence type="ECO:0000256" key="16">
    <source>
        <dbReference type="SAM" id="Phobius"/>
    </source>
</evidence>